<comment type="subcellular location">
    <subcellularLocation>
        <location evidence="9">Cell membrane</location>
        <topology evidence="9">Multi-pass membrane protein</topology>
    </subcellularLocation>
    <subcellularLocation>
        <location evidence="1">Membrane</location>
        <topology evidence="1">Multi-pass membrane protein</topology>
    </subcellularLocation>
</comment>
<keyword evidence="11" id="KW-1185">Reference proteome</keyword>
<feature type="transmembrane region" description="Helical" evidence="9">
    <location>
        <begin position="37"/>
        <end position="58"/>
    </location>
</feature>
<keyword evidence="4 9" id="KW-0552">Olfaction</keyword>
<keyword evidence="3 9" id="KW-0812">Transmembrane</keyword>
<sequence length="396" mass="45591">MSKELRIYRKYSNFVKRFLLVSGISPIRRNQSVIYRYISLWSILSCFALLCAIGNFCLQNVGNISLLIASLALFSTVLNVVVKVCCFSIYQKKLRRVNDILDSLLEEAVSNTRVRSVAFSSLQAFYRLIYAQAIFTTVIATFYITKPIFEIIFRHENSTGEVQYPLPFPGAYPWIIDSTLIWQLHYLFHANVNWFLISVSTGADAFFGYCMFRMSAILRILAFDFETKLSSDGENKENEEYRRRIFEKCVDRHVLLLQCRDIVQKAYGAPILLVIVTSAIGMCTLIFQTVQGNGMGIEKAMSLCYFVMKLIQTFLYTWPGDVVLSESELLRRNVYFSGWYEEKSISFAKQFSLNLAQRPIILKACDVMQVSLDLFVKILNTTISYYFLLETLSNGK</sequence>
<dbReference type="EMBL" id="CAXAJV020001287">
    <property type="protein sequence ID" value="CAL7936165.1"/>
    <property type="molecule type" value="Genomic_DNA"/>
</dbReference>
<dbReference type="Pfam" id="PF02949">
    <property type="entry name" value="7tm_6"/>
    <property type="match status" value="1"/>
</dbReference>
<name>A0ABP1N9B4_XYLVO</name>
<evidence type="ECO:0000256" key="8">
    <source>
        <dbReference type="ARBA" id="ARBA00023224"/>
    </source>
</evidence>
<comment type="similarity">
    <text evidence="9">Belongs to the insect chemoreceptor superfamily. Heteromeric odorant receptor channel (TC 1.A.69) family.</text>
</comment>
<feature type="transmembrane region" description="Helical" evidence="9">
    <location>
        <begin position="64"/>
        <end position="90"/>
    </location>
</feature>
<gene>
    <name evidence="10" type="ORF">XYLVIOL_LOCUS2033</name>
</gene>
<keyword evidence="7 9" id="KW-0675">Receptor</keyword>
<dbReference type="Proteomes" id="UP001642520">
    <property type="component" value="Unassembled WGS sequence"/>
</dbReference>
<organism evidence="10 11">
    <name type="scientific">Xylocopa violacea</name>
    <name type="common">Violet carpenter bee</name>
    <name type="synonym">Apis violacea</name>
    <dbReference type="NCBI Taxonomy" id="135666"/>
    <lineage>
        <taxon>Eukaryota</taxon>
        <taxon>Metazoa</taxon>
        <taxon>Ecdysozoa</taxon>
        <taxon>Arthropoda</taxon>
        <taxon>Hexapoda</taxon>
        <taxon>Insecta</taxon>
        <taxon>Pterygota</taxon>
        <taxon>Neoptera</taxon>
        <taxon>Endopterygota</taxon>
        <taxon>Hymenoptera</taxon>
        <taxon>Apocrita</taxon>
        <taxon>Aculeata</taxon>
        <taxon>Apoidea</taxon>
        <taxon>Anthophila</taxon>
        <taxon>Apidae</taxon>
        <taxon>Xylocopa</taxon>
        <taxon>Xylocopa</taxon>
    </lineage>
</organism>
<feature type="transmembrane region" description="Helical" evidence="9">
    <location>
        <begin position="124"/>
        <end position="144"/>
    </location>
</feature>
<keyword evidence="6 9" id="KW-0472">Membrane</keyword>
<feature type="transmembrane region" description="Helical" evidence="9">
    <location>
        <begin position="192"/>
        <end position="212"/>
    </location>
</feature>
<protein>
    <recommendedName>
        <fullName evidence="9">Odorant receptor</fullName>
    </recommendedName>
</protein>
<dbReference type="InterPro" id="IPR004117">
    <property type="entry name" value="7tm6_olfct_rcpt"/>
</dbReference>
<comment type="caution">
    <text evidence="9">Lacks conserved residue(s) required for the propagation of feature annotation.</text>
</comment>
<accession>A0ABP1N9B4</accession>
<evidence type="ECO:0000256" key="6">
    <source>
        <dbReference type="ARBA" id="ARBA00023136"/>
    </source>
</evidence>
<evidence type="ECO:0000256" key="9">
    <source>
        <dbReference type="RuleBase" id="RU351113"/>
    </source>
</evidence>
<evidence type="ECO:0000256" key="3">
    <source>
        <dbReference type="ARBA" id="ARBA00022692"/>
    </source>
</evidence>
<evidence type="ECO:0000256" key="1">
    <source>
        <dbReference type="ARBA" id="ARBA00004141"/>
    </source>
</evidence>
<evidence type="ECO:0000256" key="5">
    <source>
        <dbReference type="ARBA" id="ARBA00022989"/>
    </source>
</evidence>
<keyword evidence="2 9" id="KW-0716">Sensory transduction</keyword>
<evidence type="ECO:0000256" key="7">
    <source>
        <dbReference type="ARBA" id="ARBA00023170"/>
    </source>
</evidence>
<proteinExistence type="inferred from homology"/>
<evidence type="ECO:0000256" key="2">
    <source>
        <dbReference type="ARBA" id="ARBA00022606"/>
    </source>
</evidence>
<keyword evidence="8 9" id="KW-0807">Transducer</keyword>
<keyword evidence="5 9" id="KW-1133">Transmembrane helix</keyword>
<dbReference type="PANTHER" id="PTHR21137:SF26">
    <property type="entry name" value="ODORANT RECEPTOR 10A-RELATED"/>
    <property type="match status" value="1"/>
</dbReference>
<dbReference type="PANTHER" id="PTHR21137">
    <property type="entry name" value="ODORANT RECEPTOR"/>
    <property type="match status" value="1"/>
</dbReference>
<reference evidence="10 11" key="1">
    <citation type="submission" date="2024-08" db="EMBL/GenBank/DDBJ databases">
        <authorList>
            <person name="Will J Nash"/>
            <person name="Angela Man"/>
            <person name="Seanna McTaggart"/>
            <person name="Kendall Baker"/>
            <person name="Tom Barker"/>
            <person name="Leah Catchpole"/>
            <person name="Alex Durrant"/>
            <person name="Karim Gharbi"/>
            <person name="Naomi Irish"/>
            <person name="Gemy Kaithakottil"/>
            <person name="Debby Ku"/>
            <person name="Aaliyah Providence"/>
            <person name="Felix Shaw"/>
            <person name="David Swarbreck"/>
            <person name="Chris Watkins"/>
            <person name="Ann M. McCartney"/>
            <person name="Giulio Formenti"/>
            <person name="Alice Mouton"/>
            <person name="Noel Vella"/>
            <person name="Bjorn M von Reumont"/>
            <person name="Adriana Vella"/>
            <person name="Wilfried Haerty"/>
        </authorList>
    </citation>
    <scope>NUCLEOTIDE SEQUENCE [LARGE SCALE GENOMIC DNA]</scope>
</reference>
<evidence type="ECO:0000313" key="11">
    <source>
        <dbReference type="Proteomes" id="UP001642520"/>
    </source>
</evidence>
<feature type="transmembrane region" description="Helical" evidence="9">
    <location>
        <begin position="266"/>
        <end position="287"/>
    </location>
</feature>
<evidence type="ECO:0000313" key="10">
    <source>
        <dbReference type="EMBL" id="CAL7936165.1"/>
    </source>
</evidence>
<comment type="caution">
    <text evidence="10">The sequence shown here is derived from an EMBL/GenBank/DDBJ whole genome shotgun (WGS) entry which is preliminary data.</text>
</comment>
<evidence type="ECO:0000256" key="4">
    <source>
        <dbReference type="ARBA" id="ARBA00022725"/>
    </source>
</evidence>